<reference evidence="14 15" key="1">
    <citation type="journal article" date="2015" name="Genome Announc.">
        <title>Draft Genome Sequence of Clostridium tyrobutyricum Strain DIVETGP, Isolated from Cow's Milk for Grana Padano Production.</title>
        <authorList>
            <person name="Soggiu A."/>
            <person name="Piras C."/>
            <person name="Gaiarsa S."/>
            <person name="Sassera D."/>
            <person name="Roncada P."/>
            <person name="Bendixen E."/>
            <person name="Brasca M."/>
            <person name="Bonizzi L."/>
        </authorList>
    </citation>
    <scope>NUCLEOTIDE SEQUENCE [LARGE SCALE GENOMIC DNA]</scope>
    <source>
        <strain evidence="14 15">DIVETGP</strain>
    </source>
</reference>
<dbReference type="RefSeq" id="WP_017894728.1">
    <property type="nucleotide sequence ID" value="NZ_CBXI010000003.1"/>
</dbReference>
<evidence type="ECO:0000256" key="10">
    <source>
        <dbReference type="SAM" id="MobiDB-lite"/>
    </source>
</evidence>
<dbReference type="Gene3D" id="3.30.200.20">
    <property type="entry name" value="Phosphorylase Kinase, domain 1"/>
    <property type="match status" value="1"/>
</dbReference>
<feature type="compositionally biased region" description="Polar residues" evidence="10">
    <location>
        <begin position="531"/>
        <end position="555"/>
    </location>
</feature>
<dbReference type="InterPro" id="IPR005543">
    <property type="entry name" value="PASTA_dom"/>
</dbReference>
<keyword evidence="11" id="KW-0812">Transmembrane</keyword>
<comment type="caution">
    <text evidence="14">The sequence shown here is derived from an EMBL/GenBank/DDBJ whole genome shotgun (WGS) entry which is preliminary data.</text>
</comment>
<feature type="compositionally biased region" description="Low complexity" evidence="10">
    <location>
        <begin position="571"/>
        <end position="610"/>
    </location>
</feature>
<keyword evidence="15" id="KW-1185">Reference proteome</keyword>
<evidence type="ECO:0000256" key="7">
    <source>
        <dbReference type="ARBA" id="ARBA00047899"/>
    </source>
</evidence>
<feature type="domain" description="PASTA" evidence="13">
    <location>
        <begin position="497"/>
        <end position="564"/>
    </location>
</feature>
<dbReference type="GO" id="GO:0005524">
    <property type="term" value="F:ATP binding"/>
    <property type="evidence" value="ECO:0007669"/>
    <property type="project" value="UniProtKB-UniRule"/>
</dbReference>
<feature type="transmembrane region" description="Helical" evidence="11">
    <location>
        <begin position="337"/>
        <end position="356"/>
    </location>
</feature>
<proteinExistence type="predicted"/>
<dbReference type="FunFam" id="3.30.200.20:FF:000035">
    <property type="entry name" value="Serine/threonine protein kinase Stk1"/>
    <property type="match status" value="1"/>
</dbReference>
<name>W6N4R5_CLOTY</name>
<feature type="region of interest" description="Disordered" evidence="10">
    <location>
        <begin position="527"/>
        <end position="555"/>
    </location>
</feature>
<feature type="domain" description="Protein kinase" evidence="12">
    <location>
        <begin position="10"/>
        <end position="277"/>
    </location>
</feature>
<comment type="catalytic activity">
    <reaction evidence="7">
        <text>L-threonyl-[protein] + ATP = O-phospho-L-threonyl-[protein] + ADP + H(+)</text>
        <dbReference type="Rhea" id="RHEA:46608"/>
        <dbReference type="Rhea" id="RHEA-COMP:11060"/>
        <dbReference type="Rhea" id="RHEA-COMP:11605"/>
        <dbReference type="ChEBI" id="CHEBI:15378"/>
        <dbReference type="ChEBI" id="CHEBI:30013"/>
        <dbReference type="ChEBI" id="CHEBI:30616"/>
        <dbReference type="ChEBI" id="CHEBI:61977"/>
        <dbReference type="ChEBI" id="CHEBI:456216"/>
        <dbReference type="EC" id="2.7.11.1"/>
    </reaction>
</comment>
<dbReference type="Pfam" id="PF00069">
    <property type="entry name" value="Pkinase"/>
    <property type="match status" value="1"/>
</dbReference>
<evidence type="ECO:0000256" key="5">
    <source>
        <dbReference type="ARBA" id="ARBA00022777"/>
    </source>
</evidence>
<dbReference type="OrthoDB" id="9788659at2"/>
<feature type="compositionally biased region" description="Low complexity" evidence="10">
    <location>
        <begin position="632"/>
        <end position="654"/>
    </location>
</feature>
<gene>
    <name evidence="14" type="ORF">CTDIVETGP_0189</name>
</gene>
<keyword evidence="3" id="KW-0808">Transferase</keyword>
<dbReference type="GO" id="GO:0004674">
    <property type="term" value="F:protein serine/threonine kinase activity"/>
    <property type="evidence" value="ECO:0007669"/>
    <property type="project" value="UniProtKB-KW"/>
</dbReference>
<dbReference type="CDD" id="cd06577">
    <property type="entry name" value="PASTA_pknB"/>
    <property type="match status" value="3"/>
</dbReference>
<dbReference type="PANTHER" id="PTHR43289">
    <property type="entry name" value="MITOGEN-ACTIVATED PROTEIN KINASE KINASE KINASE 20-RELATED"/>
    <property type="match status" value="1"/>
</dbReference>
<evidence type="ECO:0000256" key="8">
    <source>
        <dbReference type="ARBA" id="ARBA00048679"/>
    </source>
</evidence>
<evidence type="ECO:0000256" key="2">
    <source>
        <dbReference type="ARBA" id="ARBA00022527"/>
    </source>
</evidence>
<comment type="catalytic activity">
    <reaction evidence="8">
        <text>L-seryl-[protein] + ATP = O-phospho-L-seryl-[protein] + ADP + H(+)</text>
        <dbReference type="Rhea" id="RHEA:17989"/>
        <dbReference type="Rhea" id="RHEA-COMP:9863"/>
        <dbReference type="Rhea" id="RHEA-COMP:11604"/>
        <dbReference type="ChEBI" id="CHEBI:15378"/>
        <dbReference type="ChEBI" id="CHEBI:29999"/>
        <dbReference type="ChEBI" id="CHEBI:30616"/>
        <dbReference type="ChEBI" id="CHEBI:83421"/>
        <dbReference type="ChEBI" id="CHEBI:456216"/>
        <dbReference type="EC" id="2.7.11.1"/>
    </reaction>
</comment>
<evidence type="ECO:0000256" key="1">
    <source>
        <dbReference type="ARBA" id="ARBA00012513"/>
    </source>
</evidence>
<dbReference type="SMART" id="SM00220">
    <property type="entry name" value="S_TKc"/>
    <property type="match status" value="1"/>
</dbReference>
<keyword evidence="11" id="KW-0472">Membrane</keyword>
<evidence type="ECO:0000256" key="3">
    <source>
        <dbReference type="ARBA" id="ARBA00022679"/>
    </source>
</evidence>
<evidence type="ECO:0000313" key="14">
    <source>
        <dbReference type="EMBL" id="CDL90119.1"/>
    </source>
</evidence>
<keyword evidence="5 14" id="KW-0418">Kinase</keyword>
<evidence type="ECO:0000256" key="4">
    <source>
        <dbReference type="ARBA" id="ARBA00022741"/>
    </source>
</evidence>
<dbReference type="PROSITE" id="PS00108">
    <property type="entry name" value="PROTEIN_KINASE_ST"/>
    <property type="match status" value="1"/>
</dbReference>
<evidence type="ECO:0000259" key="13">
    <source>
        <dbReference type="PROSITE" id="PS51178"/>
    </source>
</evidence>
<evidence type="ECO:0000259" key="12">
    <source>
        <dbReference type="PROSITE" id="PS50011"/>
    </source>
</evidence>
<dbReference type="GeneID" id="29418851"/>
<dbReference type="SMART" id="SM00740">
    <property type="entry name" value="PASTA"/>
    <property type="match status" value="3"/>
</dbReference>
<feature type="compositionally biased region" description="Acidic residues" evidence="10">
    <location>
        <begin position="312"/>
        <end position="321"/>
    </location>
</feature>
<dbReference type="Gene3D" id="3.30.10.20">
    <property type="match status" value="3"/>
</dbReference>
<dbReference type="FunFam" id="1.10.510.10:FF:000021">
    <property type="entry name" value="Serine/threonine protein kinase"/>
    <property type="match status" value="1"/>
</dbReference>
<feature type="compositionally biased region" description="Gly residues" evidence="10">
    <location>
        <begin position="611"/>
        <end position="631"/>
    </location>
</feature>
<evidence type="ECO:0000256" key="11">
    <source>
        <dbReference type="SAM" id="Phobius"/>
    </source>
</evidence>
<evidence type="ECO:0000256" key="9">
    <source>
        <dbReference type="PROSITE-ProRule" id="PRU10141"/>
    </source>
</evidence>
<evidence type="ECO:0000256" key="6">
    <source>
        <dbReference type="ARBA" id="ARBA00022840"/>
    </source>
</evidence>
<feature type="binding site" evidence="9">
    <location>
        <position position="39"/>
    </location>
    <ligand>
        <name>ATP</name>
        <dbReference type="ChEBI" id="CHEBI:30616"/>
    </ligand>
</feature>
<organism evidence="14 15">
    <name type="scientific">Clostridium tyrobutyricum DIVETGP</name>
    <dbReference type="NCBI Taxonomy" id="1408889"/>
    <lineage>
        <taxon>Bacteria</taxon>
        <taxon>Bacillati</taxon>
        <taxon>Bacillota</taxon>
        <taxon>Clostridia</taxon>
        <taxon>Eubacteriales</taxon>
        <taxon>Clostridiaceae</taxon>
        <taxon>Clostridium</taxon>
    </lineage>
</organism>
<dbReference type="SUPFAM" id="SSF56112">
    <property type="entry name" value="Protein kinase-like (PK-like)"/>
    <property type="match status" value="1"/>
</dbReference>
<keyword evidence="4 9" id="KW-0547">Nucleotide-binding</keyword>
<evidence type="ECO:0000313" key="15">
    <source>
        <dbReference type="Proteomes" id="UP000019482"/>
    </source>
</evidence>
<feature type="domain" description="PASTA" evidence="13">
    <location>
        <begin position="362"/>
        <end position="428"/>
    </location>
</feature>
<keyword evidence="11" id="KW-1133">Transmembrane helix</keyword>
<dbReference type="NCBIfam" id="NF033483">
    <property type="entry name" value="PknB_PASTA_kin"/>
    <property type="match status" value="1"/>
</dbReference>
<protein>
    <recommendedName>
        <fullName evidence="1">non-specific serine/threonine protein kinase</fullName>
        <ecNumber evidence="1">2.7.11.1</ecNumber>
    </recommendedName>
</protein>
<dbReference type="InterPro" id="IPR017441">
    <property type="entry name" value="Protein_kinase_ATP_BS"/>
</dbReference>
<dbReference type="InterPro" id="IPR008271">
    <property type="entry name" value="Ser/Thr_kinase_AS"/>
</dbReference>
<dbReference type="Gene3D" id="1.10.510.10">
    <property type="entry name" value="Transferase(Phosphotransferase) domain 1"/>
    <property type="match status" value="1"/>
</dbReference>
<dbReference type="PROSITE" id="PS51178">
    <property type="entry name" value="PASTA"/>
    <property type="match status" value="3"/>
</dbReference>
<dbReference type="SUPFAM" id="SSF54184">
    <property type="entry name" value="Penicillin-binding protein 2x (pbp-2x), c-terminal domain"/>
    <property type="match status" value="1"/>
</dbReference>
<dbReference type="AlphaFoldDB" id="W6N4R5"/>
<dbReference type="CDD" id="cd14014">
    <property type="entry name" value="STKc_PknB_like"/>
    <property type="match status" value="1"/>
</dbReference>
<feature type="domain" description="PASTA" evidence="13">
    <location>
        <begin position="429"/>
        <end position="496"/>
    </location>
</feature>
<dbReference type="PANTHER" id="PTHR43289:SF34">
    <property type="entry name" value="SERINE_THREONINE-PROTEIN KINASE YBDM-RELATED"/>
    <property type="match status" value="1"/>
</dbReference>
<accession>W6N4R5</accession>
<feature type="region of interest" description="Disordered" evidence="10">
    <location>
        <begin position="571"/>
        <end position="671"/>
    </location>
</feature>
<keyword evidence="6 9" id="KW-0067">ATP-binding</keyword>
<sequence>MIGTTLGNRYEVLEKIGEGGMAIVYKGKDKLLNRNVAVKILKEQFSSDTEFVKKFKREATAAASLSNNHIVNIYDVGSDNDINYIIMEYVSGKTLKQVIKENGKLAPNRAVELSIQIVKALECAHKNNIIHRDIKPHNILVTDDGTAKVTDFGIAKASNSVTITNSNRIMGSAHYFSPEQAKGSFVDFRTDIYSLGIVMYEMVTGRVPYDADSPVSVALKHIQEPVVPPKELDENIPDSLNKLILKAVEKEPIRRYQTMTAMLLDLNKIQNNQNPNIVDDDFEEDMTRIMDPADVNNAISAANNQNDKNNDNDDDEEELEDSVPSKKNILDPKKKRNILLAALAVLIVVIGFIVGYNKIYSGVAETTVPNIVGMKQSDAKSTVEAKKLKFVVVGKENSDKPKGTVIKVLPKAGTKVKVNSEVRVSISGGKKQLTVPNVVGTDLDTAKDIITKSGLNVGDISYKYSDNVASGNVISQDPQSDSNVDDSSSVDLVVSNGPEVKYATVPDVTGKNIDEATSILENSGFKVAPSQVDTPDSSLAGKVSSQSAVGSQKQGSTITLSYYKYVEAASSKNQNDNSGNNDGKDGSQQGSGSSNSDGSQQGDGSSNSGGSQQGGGSSNSGGSQQGGGSSNSGGSQNSNDGGSQQGSGNSNSGGSQQGSGSSSGSGSHNKN</sequence>
<dbReference type="Proteomes" id="UP000019482">
    <property type="component" value="Unassembled WGS sequence"/>
</dbReference>
<dbReference type="EC" id="2.7.11.1" evidence="1"/>
<dbReference type="Pfam" id="PF03793">
    <property type="entry name" value="PASTA"/>
    <property type="match status" value="3"/>
</dbReference>
<dbReference type="PROSITE" id="PS00107">
    <property type="entry name" value="PROTEIN_KINASE_ATP"/>
    <property type="match status" value="1"/>
</dbReference>
<feature type="region of interest" description="Disordered" evidence="10">
    <location>
        <begin position="301"/>
        <end position="327"/>
    </location>
</feature>
<dbReference type="InterPro" id="IPR011009">
    <property type="entry name" value="Kinase-like_dom_sf"/>
</dbReference>
<dbReference type="PROSITE" id="PS50011">
    <property type="entry name" value="PROTEIN_KINASE_DOM"/>
    <property type="match status" value="1"/>
</dbReference>
<dbReference type="InterPro" id="IPR000719">
    <property type="entry name" value="Prot_kinase_dom"/>
</dbReference>
<keyword evidence="2 14" id="KW-0723">Serine/threonine-protein kinase</keyword>
<dbReference type="EMBL" id="CBXI010000003">
    <property type="protein sequence ID" value="CDL90119.1"/>
    <property type="molecule type" value="Genomic_DNA"/>
</dbReference>